<reference evidence="13 14" key="1">
    <citation type="journal article" date="2017" name="Curr. Biol.">
        <title>The Evolution of Venom by Co-option of Single-Copy Genes.</title>
        <authorList>
            <person name="Martinson E.O."/>
            <person name="Mrinalini"/>
            <person name="Kelkar Y.D."/>
            <person name="Chang C.H."/>
            <person name="Werren J.H."/>
        </authorList>
    </citation>
    <scope>NUCLEOTIDE SEQUENCE [LARGE SCALE GENOMIC DNA]</scope>
    <source>
        <strain evidence="13 14">Alberta</strain>
        <tissue evidence="13">Whole body</tissue>
    </source>
</reference>
<organism evidence="13 14">
    <name type="scientific">Trichomalopsis sarcophagae</name>
    <dbReference type="NCBI Taxonomy" id="543379"/>
    <lineage>
        <taxon>Eukaryota</taxon>
        <taxon>Metazoa</taxon>
        <taxon>Ecdysozoa</taxon>
        <taxon>Arthropoda</taxon>
        <taxon>Hexapoda</taxon>
        <taxon>Insecta</taxon>
        <taxon>Pterygota</taxon>
        <taxon>Neoptera</taxon>
        <taxon>Endopterygota</taxon>
        <taxon>Hymenoptera</taxon>
        <taxon>Apocrita</taxon>
        <taxon>Proctotrupomorpha</taxon>
        <taxon>Chalcidoidea</taxon>
        <taxon>Pteromalidae</taxon>
        <taxon>Pteromalinae</taxon>
        <taxon>Trichomalopsis</taxon>
    </lineage>
</organism>
<evidence type="ECO:0000256" key="1">
    <source>
        <dbReference type="ARBA" id="ARBA00004123"/>
    </source>
</evidence>
<evidence type="ECO:0000256" key="8">
    <source>
        <dbReference type="ARBA" id="ARBA00023054"/>
    </source>
</evidence>
<evidence type="ECO:0000256" key="12">
    <source>
        <dbReference type="SAM" id="MobiDB-lite"/>
    </source>
</evidence>
<keyword evidence="5" id="KW-0132">Cell division</keyword>
<dbReference type="STRING" id="543379.A0A232FFX5"/>
<comment type="similarity">
    <text evidence="3">Belongs to the CDC26 family.</text>
</comment>
<dbReference type="EMBL" id="NNAY01000323">
    <property type="protein sequence ID" value="OXU29217.1"/>
    <property type="molecule type" value="Genomic_DNA"/>
</dbReference>
<comment type="pathway">
    <text evidence="2">Protein modification; protein ubiquitination.</text>
</comment>
<evidence type="ECO:0000256" key="2">
    <source>
        <dbReference type="ARBA" id="ARBA00004906"/>
    </source>
</evidence>
<dbReference type="GO" id="GO:0070979">
    <property type="term" value="P:protein K11-linked ubiquitination"/>
    <property type="evidence" value="ECO:0007669"/>
    <property type="project" value="TreeGrafter"/>
</dbReference>
<dbReference type="Proteomes" id="UP000215335">
    <property type="component" value="Unassembled WGS sequence"/>
</dbReference>
<keyword evidence="8" id="KW-0175">Coiled coil</keyword>
<evidence type="ECO:0000256" key="3">
    <source>
        <dbReference type="ARBA" id="ARBA00007939"/>
    </source>
</evidence>
<gene>
    <name evidence="13" type="ORF">TSAR_001268</name>
</gene>
<evidence type="ECO:0000256" key="10">
    <source>
        <dbReference type="ARBA" id="ARBA00023306"/>
    </source>
</evidence>
<keyword evidence="14" id="KW-1185">Reference proteome</keyword>
<dbReference type="Pfam" id="PF10471">
    <property type="entry name" value="ANAPC_CDC26"/>
    <property type="match status" value="1"/>
</dbReference>
<evidence type="ECO:0000256" key="4">
    <source>
        <dbReference type="ARBA" id="ARBA00018549"/>
    </source>
</evidence>
<dbReference type="AlphaFoldDB" id="A0A232FFX5"/>
<evidence type="ECO:0000256" key="6">
    <source>
        <dbReference type="ARBA" id="ARBA00022776"/>
    </source>
</evidence>
<dbReference type="GO" id="GO:0031145">
    <property type="term" value="P:anaphase-promoting complex-dependent catabolic process"/>
    <property type="evidence" value="ECO:0007669"/>
    <property type="project" value="InterPro"/>
</dbReference>
<name>A0A232FFX5_9HYME</name>
<evidence type="ECO:0000313" key="13">
    <source>
        <dbReference type="EMBL" id="OXU29217.1"/>
    </source>
</evidence>
<keyword evidence="10" id="KW-0131">Cell cycle</keyword>
<feature type="compositionally biased region" description="Basic and acidic residues" evidence="12">
    <location>
        <begin position="23"/>
        <end position="34"/>
    </location>
</feature>
<dbReference type="InterPro" id="IPR018860">
    <property type="entry name" value="APC_suCDC26"/>
</dbReference>
<dbReference type="PANTHER" id="PTHR28579">
    <property type="entry name" value="ANAPHASE-PROMOTING COMPLEX SUBUNIT CDC26"/>
    <property type="match status" value="1"/>
</dbReference>
<feature type="region of interest" description="Disordered" evidence="12">
    <location>
        <begin position="23"/>
        <end position="47"/>
    </location>
</feature>
<dbReference type="GO" id="GO:0005680">
    <property type="term" value="C:anaphase-promoting complex"/>
    <property type="evidence" value="ECO:0007669"/>
    <property type="project" value="InterPro"/>
</dbReference>
<evidence type="ECO:0000256" key="9">
    <source>
        <dbReference type="ARBA" id="ARBA00023242"/>
    </source>
</evidence>
<comment type="subcellular location">
    <subcellularLocation>
        <location evidence="1">Nucleus</location>
    </subcellularLocation>
</comment>
<comment type="caution">
    <text evidence="13">The sequence shown here is derived from an EMBL/GenBank/DDBJ whole genome shotgun (WGS) entry which is preliminary data.</text>
</comment>
<evidence type="ECO:0000256" key="5">
    <source>
        <dbReference type="ARBA" id="ARBA00022618"/>
    </source>
</evidence>
<dbReference type="GO" id="GO:0051301">
    <property type="term" value="P:cell division"/>
    <property type="evidence" value="ECO:0007669"/>
    <property type="project" value="UniProtKB-KW"/>
</dbReference>
<evidence type="ECO:0000256" key="7">
    <source>
        <dbReference type="ARBA" id="ARBA00022786"/>
    </source>
</evidence>
<keyword evidence="6" id="KW-0498">Mitosis</keyword>
<keyword evidence="9" id="KW-0539">Nucleus</keyword>
<keyword evidence="7" id="KW-0833">Ubl conjugation pathway</keyword>
<sequence length="75" mass="8429">MIRRSPTRVELSLDDLLEYETAKKEKEAKKEAEKQAGSLVPPAWGGKLSTTEIQERIGYVPQTPQATHPRPNITL</sequence>
<dbReference type="GO" id="GO:0007346">
    <property type="term" value="P:regulation of mitotic cell cycle"/>
    <property type="evidence" value="ECO:0007669"/>
    <property type="project" value="TreeGrafter"/>
</dbReference>
<dbReference type="OrthoDB" id="2422341at2759"/>
<dbReference type="PANTHER" id="PTHR28579:SF1">
    <property type="entry name" value="ANAPHASE-PROMOTING COMPLEX SUBUNIT CDC26"/>
    <property type="match status" value="1"/>
</dbReference>
<proteinExistence type="inferred from homology"/>
<protein>
    <recommendedName>
        <fullName evidence="4">Anaphase-promoting complex subunit CDC26</fullName>
    </recommendedName>
    <alternativeName>
        <fullName evidence="11">Cell division cycle protein 26 homolog</fullName>
    </alternativeName>
</protein>
<accession>A0A232FFX5</accession>
<evidence type="ECO:0000313" key="14">
    <source>
        <dbReference type="Proteomes" id="UP000215335"/>
    </source>
</evidence>
<evidence type="ECO:0000256" key="11">
    <source>
        <dbReference type="ARBA" id="ARBA00032907"/>
    </source>
</evidence>